<sequence>MSGKLAGLLHGWLLASPNPIAEATSGASFAGSEIAALAERAAAALRAGGLEPDEPVHVTIANRPGDIGAMLGVWLAGGVVVPVHQSAAAVTVAALTAATGARFRLDEAELTRTGDAAPPARPELAGAALIIFTSGTTGAPKGVVLGHDALAGKIEALDRLIGVTRNDVVTLPLQLIFIFGVWASLLAIRAGAKLVLVQKFTTPTMARLLAEETTVLGAVPSMIRTLLAGDAGPAPRLRAVLTGGEVLGPSLGERLADAWPDAGVFDLYGLTETGSCDFVLAPAASREGAGSIGVPTEGVDYRLVRDDGREAAAGETGELRIRTPFGMNGYLGAPDLTAQAFADGFFRTGDLARLRADGRVELVGRSKEIISRGGNKISPVEVENMLCAHADVAAALCAGVPDERLGEAIHAVVVLKRGAAASADDLRAWAAQRIERFKIPDVIAFADALPLGATGKASRAAIRAMHGPAS</sequence>
<dbReference type="InterPro" id="IPR045851">
    <property type="entry name" value="AMP-bd_C_sf"/>
</dbReference>
<dbReference type="EMBL" id="JACIDR010000004">
    <property type="protein sequence ID" value="MBB3974058.1"/>
    <property type="molecule type" value="Genomic_DNA"/>
</dbReference>
<proteinExistence type="predicted"/>
<keyword evidence="3" id="KW-0436">Ligase</keyword>
<gene>
    <name evidence="3" type="ORF">GGR24_002735</name>
</gene>
<keyword evidence="4" id="KW-1185">Reference proteome</keyword>
<name>A0A7W6GGG0_9HYPH</name>
<reference evidence="3 4" key="1">
    <citation type="submission" date="2020-08" db="EMBL/GenBank/DDBJ databases">
        <title>Genomic Encyclopedia of Type Strains, Phase IV (KMG-IV): sequencing the most valuable type-strain genomes for metagenomic binning, comparative biology and taxonomic classification.</title>
        <authorList>
            <person name="Goeker M."/>
        </authorList>
    </citation>
    <scope>NUCLEOTIDE SEQUENCE [LARGE SCALE GENOMIC DNA]</scope>
    <source>
        <strain evidence="3 4">DSM 25481</strain>
    </source>
</reference>
<protein>
    <submittedName>
        <fullName evidence="3">Acyl-CoA synthetase (AMP-forming)/AMP-acid ligase II</fullName>
    </submittedName>
</protein>
<dbReference type="RefSeq" id="WP_183395911.1">
    <property type="nucleotide sequence ID" value="NZ_JACIDR010000004.1"/>
</dbReference>
<dbReference type="InterPro" id="IPR000873">
    <property type="entry name" value="AMP-dep_synth/lig_dom"/>
</dbReference>
<dbReference type="CDD" id="cd04433">
    <property type="entry name" value="AFD_class_I"/>
    <property type="match status" value="1"/>
</dbReference>
<dbReference type="GO" id="GO:0016878">
    <property type="term" value="F:acid-thiol ligase activity"/>
    <property type="evidence" value="ECO:0007669"/>
    <property type="project" value="UniProtKB-ARBA"/>
</dbReference>
<feature type="domain" description="AMP-binding enzyme C-terminal" evidence="2">
    <location>
        <begin position="381"/>
        <end position="456"/>
    </location>
</feature>
<dbReference type="Pfam" id="PF13193">
    <property type="entry name" value="AMP-binding_C"/>
    <property type="match status" value="1"/>
</dbReference>
<evidence type="ECO:0000313" key="4">
    <source>
        <dbReference type="Proteomes" id="UP000528964"/>
    </source>
</evidence>
<evidence type="ECO:0000259" key="2">
    <source>
        <dbReference type="Pfam" id="PF13193"/>
    </source>
</evidence>
<dbReference type="Pfam" id="PF00501">
    <property type="entry name" value="AMP-binding"/>
    <property type="match status" value="2"/>
</dbReference>
<dbReference type="InterPro" id="IPR042099">
    <property type="entry name" value="ANL_N_sf"/>
</dbReference>
<dbReference type="Gene3D" id="3.30.300.30">
    <property type="match status" value="1"/>
</dbReference>
<dbReference type="SUPFAM" id="SSF56801">
    <property type="entry name" value="Acetyl-CoA synthetase-like"/>
    <property type="match status" value="1"/>
</dbReference>
<dbReference type="Proteomes" id="UP000528964">
    <property type="component" value="Unassembled WGS sequence"/>
</dbReference>
<dbReference type="PROSITE" id="PS00455">
    <property type="entry name" value="AMP_BINDING"/>
    <property type="match status" value="1"/>
</dbReference>
<dbReference type="AlphaFoldDB" id="A0A7W6GGG0"/>
<accession>A0A7W6GGG0</accession>
<feature type="domain" description="AMP-dependent synthetase/ligase" evidence="1">
    <location>
        <begin position="117"/>
        <end position="331"/>
    </location>
</feature>
<evidence type="ECO:0000313" key="3">
    <source>
        <dbReference type="EMBL" id="MBB3974058.1"/>
    </source>
</evidence>
<dbReference type="Gene3D" id="3.40.50.12780">
    <property type="entry name" value="N-terminal domain of ligase-like"/>
    <property type="match status" value="1"/>
</dbReference>
<evidence type="ECO:0000259" key="1">
    <source>
        <dbReference type="Pfam" id="PF00501"/>
    </source>
</evidence>
<dbReference type="InterPro" id="IPR025110">
    <property type="entry name" value="AMP-bd_C"/>
</dbReference>
<comment type="caution">
    <text evidence="3">The sequence shown here is derived from an EMBL/GenBank/DDBJ whole genome shotgun (WGS) entry which is preliminary data.</text>
</comment>
<dbReference type="PANTHER" id="PTHR43767">
    <property type="entry name" value="LONG-CHAIN-FATTY-ACID--COA LIGASE"/>
    <property type="match status" value="1"/>
</dbReference>
<feature type="domain" description="AMP-dependent synthetase/ligase" evidence="1">
    <location>
        <begin position="28"/>
        <end position="105"/>
    </location>
</feature>
<dbReference type="InterPro" id="IPR050237">
    <property type="entry name" value="ATP-dep_AMP-bd_enzyme"/>
</dbReference>
<dbReference type="InterPro" id="IPR020845">
    <property type="entry name" value="AMP-binding_CS"/>
</dbReference>
<dbReference type="PANTHER" id="PTHR43767:SF1">
    <property type="entry name" value="NONRIBOSOMAL PEPTIDE SYNTHASE PES1 (EUROFUNG)-RELATED"/>
    <property type="match status" value="1"/>
</dbReference>
<organism evidence="3 4">
    <name type="scientific">Hansschlegelia beijingensis</name>
    <dbReference type="NCBI Taxonomy" id="1133344"/>
    <lineage>
        <taxon>Bacteria</taxon>
        <taxon>Pseudomonadati</taxon>
        <taxon>Pseudomonadota</taxon>
        <taxon>Alphaproteobacteria</taxon>
        <taxon>Hyphomicrobiales</taxon>
        <taxon>Methylopilaceae</taxon>
        <taxon>Hansschlegelia</taxon>
    </lineage>
</organism>